<sequence>MLAELLIAMMIILSVMSVVMSTMASSVLWAQRLENTCEIMFDGRLCRLLISNYLQRSDKKMYLIQHHAVSNGQDGFYFVRGNVKRELSTGQLQVVGLEDLPPYKNPVMFRPLSANNVYDGSYFEKNRNGTYSMHWRETAATIPRLRGRQQIIYRAQTTLFPAYDYFTMADSYQKE</sequence>
<keyword evidence="1" id="KW-1133">Transmembrane helix</keyword>
<feature type="transmembrane region" description="Helical" evidence="1">
    <location>
        <begin position="6"/>
        <end position="30"/>
    </location>
</feature>
<organism evidence="2 3">
    <name type="scientific">Veillonella magna</name>
    <dbReference type="NCBI Taxonomy" id="464322"/>
    <lineage>
        <taxon>Bacteria</taxon>
        <taxon>Bacillati</taxon>
        <taxon>Bacillota</taxon>
        <taxon>Negativicutes</taxon>
        <taxon>Veillonellales</taxon>
        <taxon>Veillonellaceae</taxon>
        <taxon>Veillonella</taxon>
    </lineage>
</organism>
<dbReference type="Proteomes" id="UP000707138">
    <property type="component" value="Unassembled WGS sequence"/>
</dbReference>
<name>A0ABS2GDS6_9FIRM</name>
<proteinExistence type="predicted"/>
<reference evidence="2 3" key="1">
    <citation type="journal article" date="2021" name="Sci. Rep.">
        <title>The distribution of antibiotic resistance genes in chicken gut microbiota commensals.</title>
        <authorList>
            <person name="Juricova H."/>
            <person name="Matiasovicova J."/>
            <person name="Kubasova T."/>
            <person name="Cejkova D."/>
            <person name="Rychlik I."/>
        </authorList>
    </citation>
    <scope>NUCLEOTIDE SEQUENCE [LARGE SCALE GENOMIC DNA]</scope>
    <source>
        <strain evidence="2 3">An537</strain>
    </source>
</reference>
<evidence type="ECO:0000256" key="1">
    <source>
        <dbReference type="SAM" id="Phobius"/>
    </source>
</evidence>
<dbReference type="EMBL" id="JACJLA010000002">
    <property type="protein sequence ID" value="MBM6911977.1"/>
    <property type="molecule type" value="Genomic_DNA"/>
</dbReference>
<evidence type="ECO:0000313" key="3">
    <source>
        <dbReference type="Proteomes" id="UP000707138"/>
    </source>
</evidence>
<protein>
    <submittedName>
        <fullName evidence="2">Type II secretion system protein</fullName>
    </submittedName>
</protein>
<keyword evidence="1" id="KW-0812">Transmembrane</keyword>
<comment type="caution">
    <text evidence="2">The sequence shown here is derived from an EMBL/GenBank/DDBJ whole genome shotgun (WGS) entry which is preliminary data.</text>
</comment>
<evidence type="ECO:0000313" key="2">
    <source>
        <dbReference type="EMBL" id="MBM6911977.1"/>
    </source>
</evidence>
<dbReference type="RefSeq" id="WP_205087293.1">
    <property type="nucleotide sequence ID" value="NZ_JACJLA010000002.1"/>
</dbReference>
<accession>A0ABS2GDS6</accession>
<gene>
    <name evidence="2" type="ORF">H6A01_01365</name>
</gene>
<keyword evidence="1" id="KW-0472">Membrane</keyword>
<keyword evidence="3" id="KW-1185">Reference proteome</keyword>